<sequence>MSAAVIAGCALGSISVPAFAEGSFKSHLSSVRVGFETRSWHDNANDNAKTIVWHNGKCSAKSITWGLYKDISVLPDIARGNKALLCKYSATHTGWGIQPAGDYHLTVEGIDGSSVVSLPSMTISY</sequence>
<evidence type="ECO:0000313" key="3">
    <source>
        <dbReference type="Proteomes" id="UP001309299"/>
    </source>
</evidence>
<dbReference type="EMBL" id="JBAKUA010000024">
    <property type="protein sequence ID" value="MEH1547633.1"/>
    <property type="molecule type" value="Genomic_DNA"/>
</dbReference>
<dbReference type="RefSeq" id="WP_334353503.1">
    <property type="nucleotide sequence ID" value="NZ_JBAKUA010000024.1"/>
</dbReference>
<dbReference type="AlphaFoldDB" id="A0AB35XPA3"/>
<evidence type="ECO:0008006" key="4">
    <source>
        <dbReference type="Google" id="ProtNLM"/>
    </source>
</evidence>
<comment type="caution">
    <text evidence="2">The sequence shown here is derived from an EMBL/GenBank/DDBJ whole genome shotgun (WGS) entry which is preliminary data.</text>
</comment>
<dbReference type="Proteomes" id="UP001309299">
    <property type="component" value="Unassembled WGS sequence"/>
</dbReference>
<keyword evidence="1" id="KW-0732">Signal</keyword>
<evidence type="ECO:0000313" key="2">
    <source>
        <dbReference type="EMBL" id="MEH1547633.1"/>
    </source>
</evidence>
<feature type="signal peptide" evidence="1">
    <location>
        <begin position="1"/>
        <end position="20"/>
    </location>
</feature>
<protein>
    <recommendedName>
        <fullName evidence="4">Secreted protein</fullName>
    </recommendedName>
</protein>
<feature type="chain" id="PRO_5044215239" description="Secreted protein" evidence="1">
    <location>
        <begin position="21"/>
        <end position="125"/>
    </location>
</feature>
<accession>A0AB35XPA3</accession>
<evidence type="ECO:0000256" key="1">
    <source>
        <dbReference type="SAM" id="SignalP"/>
    </source>
</evidence>
<name>A0AB35XPA3_9ACTN</name>
<gene>
    <name evidence="2" type="ORF">V7F78_11625</name>
</gene>
<proteinExistence type="predicted"/>
<reference evidence="2" key="1">
    <citation type="submission" date="2024-02" db="EMBL/GenBank/DDBJ databases">
        <title>Bacterial skin colonization with Propionibacterium avidum as a risk factor for Periprosthetic Joint Infections - a single-center prospective study.</title>
        <authorList>
            <person name="Achermann Y."/>
        </authorList>
    </citation>
    <scope>NUCLEOTIDE SEQUENCE</scope>
    <source>
        <strain evidence="2">PAVI-2017310195</strain>
    </source>
</reference>
<organism evidence="2 3">
    <name type="scientific">Cutibacterium avidum</name>
    <dbReference type="NCBI Taxonomy" id="33010"/>
    <lineage>
        <taxon>Bacteria</taxon>
        <taxon>Bacillati</taxon>
        <taxon>Actinomycetota</taxon>
        <taxon>Actinomycetes</taxon>
        <taxon>Propionibacteriales</taxon>
        <taxon>Propionibacteriaceae</taxon>
        <taxon>Cutibacterium</taxon>
    </lineage>
</organism>